<proteinExistence type="predicted"/>
<dbReference type="OrthoDB" id="10254221at2759"/>
<gene>
    <name evidence="2" type="ORF">M427DRAFT_57374</name>
</gene>
<dbReference type="InterPro" id="IPR036291">
    <property type="entry name" value="NAD(P)-bd_dom_sf"/>
</dbReference>
<dbReference type="PANTHER" id="PTHR43162">
    <property type="match status" value="1"/>
</dbReference>
<dbReference type="Proteomes" id="UP000070544">
    <property type="component" value="Unassembled WGS sequence"/>
</dbReference>
<dbReference type="EMBL" id="KQ965767">
    <property type="protein sequence ID" value="KXS14717.1"/>
    <property type="molecule type" value="Genomic_DNA"/>
</dbReference>
<dbReference type="Gene3D" id="3.40.50.720">
    <property type="entry name" value="NAD(P)-binding Rossmann-like Domain"/>
    <property type="match status" value="1"/>
</dbReference>
<dbReference type="SUPFAM" id="SSF51735">
    <property type="entry name" value="NAD(P)-binding Rossmann-fold domains"/>
    <property type="match status" value="1"/>
</dbReference>
<dbReference type="AlphaFoldDB" id="A0A139AD65"/>
<feature type="domain" description="NmrA-like" evidence="1">
    <location>
        <begin position="4"/>
        <end position="293"/>
    </location>
</feature>
<name>A0A139AD65_GONPJ</name>
<dbReference type="Pfam" id="PF05368">
    <property type="entry name" value="NmrA"/>
    <property type="match status" value="1"/>
</dbReference>
<sequence length="301" mass="32036">MSTENKILVTGATGKIGQHLLKLLDGTGASVTAFVRSPDKVASLGLKTVKAAKGNLDDVKEWTAAVAGHTHLFLLTTDPSSEPGLVRAAISASPSLAHIVKLSCIGADASGAEPGTFMQQHGAAEQEIAQVVKESGKSVVVTHLRPHDFMENIFSQLGTIKSQSTFYGAYSDAAIASISARDIAAVAAAILTSAEKDRAKFANLGFTITGPAALTLPDRCKVISKVIGKEVQYVDVGDAALVKSLEPHVGPRIAYLLNHLTQWYRLHLVNNKWVTGNVEIITGQKPQSWEEFLVENRAAFN</sequence>
<dbReference type="Gene3D" id="3.90.25.10">
    <property type="entry name" value="UDP-galactose 4-epimerase, domain 1"/>
    <property type="match status" value="1"/>
</dbReference>
<dbReference type="STRING" id="1344416.A0A139AD65"/>
<dbReference type="InterPro" id="IPR051604">
    <property type="entry name" value="Ergot_Alk_Oxidoreductase"/>
</dbReference>
<organism evidence="2 3">
    <name type="scientific">Gonapodya prolifera (strain JEL478)</name>
    <name type="common">Monoblepharis prolifera</name>
    <dbReference type="NCBI Taxonomy" id="1344416"/>
    <lineage>
        <taxon>Eukaryota</taxon>
        <taxon>Fungi</taxon>
        <taxon>Fungi incertae sedis</taxon>
        <taxon>Chytridiomycota</taxon>
        <taxon>Chytridiomycota incertae sedis</taxon>
        <taxon>Monoblepharidomycetes</taxon>
        <taxon>Monoblepharidales</taxon>
        <taxon>Gonapodyaceae</taxon>
        <taxon>Gonapodya</taxon>
    </lineage>
</organism>
<evidence type="ECO:0000313" key="2">
    <source>
        <dbReference type="EMBL" id="KXS14717.1"/>
    </source>
</evidence>
<dbReference type="OMA" id="VKVSVWH"/>
<evidence type="ECO:0000313" key="3">
    <source>
        <dbReference type="Proteomes" id="UP000070544"/>
    </source>
</evidence>
<protein>
    <submittedName>
        <fullName evidence="2">NAD(P)-binding protein</fullName>
    </submittedName>
</protein>
<dbReference type="PANTHER" id="PTHR43162:SF1">
    <property type="entry name" value="PRESTALK A DIFFERENTIATION PROTEIN A"/>
    <property type="match status" value="1"/>
</dbReference>
<dbReference type="InterPro" id="IPR008030">
    <property type="entry name" value="NmrA-like"/>
</dbReference>
<evidence type="ECO:0000259" key="1">
    <source>
        <dbReference type="Pfam" id="PF05368"/>
    </source>
</evidence>
<accession>A0A139AD65</accession>
<keyword evidence="3" id="KW-1185">Reference proteome</keyword>
<reference evidence="2 3" key="1">
    <citation type="journal article" date="2015" name="Genome Biol. Evol.">
        <title>Phylogenomic analyses indicate that early fungi evolved digesting cell walls of algal ancestors of land plants.</title>
        <authorList>
            <person name="Chang Y."/>
            <person name="Wang S."/>
            <person name="Sekimoto S."/>
            <person name="Aerts A.L."/>
            <person name="Choi C."/>
            <person name="Clum A."/>
            <person name="LaButti K.M."/>
            <person name="Lindquist E.A."/>
            <person name="Yee Ngan C."/>
            <person name="Ohm R.A."/>
            <person name="Salamov A.A."/>
            <person name="Grigoriev I.V."/>
            <person name="Spatafora J.W."/>
            <person name="Berbee M.L."/>
        </authorList>
    </citation>
    <scope>NUCLEOTIDE SEQUENCE [LARGE SCALE GENOMIC DNA]</scope>
    <source>
        <strain evidence="2 3">JEL478</strain>
    </source>
</reference>